<dbReference type="Pfam" id="PF02625">
    <property type="entry name" value="XdhC_CoxI"/>
    <property type="match status" value="1"/>
</dbReference>
<evidence type="ECO:0000259" key="1">
    <source>
        <dbReference type="Pfam" id="PF02625"/>
    </source>
</evidence>
<proteinExistence type="predicted"/>
<evidence type="ECO:0000313" key="4">
    <source>
        <dbReference type="Proteomes" id="UP000054078"/>
    </source>
</evidence>
<accession>A0A100YWW2</accession>
<keyword evidence="4" id="KW-1185">Reference proteome</keyword>
<dbReference type="RefSeq" id="WP_059053158.1">
    <property type="nucleotide sequence ID" value="NZ_LOJF01000001.1"/>
</dbReference>
<dbReference type="STRING" id="1299998.AUL39_02220"/>
<dbReference type="InterPro" id="IPR003777">
    <property type="entry name" value="XdhC_CoxI"/>
</dbReference>
<comment type="caution">
    <text evidence="3">The sequence shown here is derived from an EMBL/GenBank/DDBJ whole genome shotgun (WGS) entry which is preliminary data.</text>
</comment>
<evidence type="ECO:0000259" key="2">
    <source>
        <dbReference type="Pfam" id="PF13478"/>
    </source>
</evidence>
<feature type="domain" description="XdhC Rossmann" evidence="2">
    <location>
        <begin position="183"/>
        <end position="325"/>
    </location>
</feature>
<dbReference type="Proteomes" id="UP000054078">
    <property type="component" value="Unassembled WGS sequence"/>
</dbReference>
<dbReference type="EMBL" id="LOJF01000001">
    <property type="protein sequence ID" value="KUH59170.1"/>
    <property type="molecule type" value="Genomic_DNA"/>
</dbReference>
<dbReference type="InterPro" id="IPR052698">
    <property type="entry name" value="MoCofactor_Util/Proc"/>
</dbReference>
<organism evidence="3 4">
    <name type="scientific">Tractidigestivibacter scatoligenes</name>
    <name type="common">Olsenella scatoligenes</name>
    <dbReference type="NCBI Taxonomy" id="1299998"/>
    <lineage>
        <taxon>Bacteria</taxon>
        <taxon>Bacillati</taxon>
        <taxon>Actinomycetota</taxon>
        <taxon>Coriobacteriia</taxon>
        <taxon>Coriobacteriales</taxon>
        <taxon>Atopobiaceae</taxon>
        <taxon>Tractidigestivibacter</taxon>
    </lineage>
</organism>
<dbReference type="InterPro" id="IPR027051">
    <property type="entry name" value="XdhC_Rossmann_dom"/>
</dbReference>
<protein>
    <submittedName>
        <fullName evidence="3">Xanthine dehydrogenase</fullName>
    </submittedName>
</protein>
<dbReference type="AlphaFoldDB" id="A0A100YWW2"/>
<dbReference type="PANTHER" id="PTHR30388">
    <property type="entry name" value="ALDEHYDE OXIDOREDUCTASE MOLYBDENUM COFACTOR ASSEMBLY PROTEIN"/>
    <property type="match status" value="1"/>
</dbReference>
<reference evidence="3 4" key="1">
    <citation type="submission" date="2015-12" db="EMBL/GenBank/DDBJ databases">
        <title>Draft Genome Sequence of Olsenella scatoligenes SK9K4T; a Producer of 3-Methylindole- (skatole) and 4-Methylphenol- (p-cresol) Isolated from Pig Feces.</title>
        <authorList>
            <person name="Li X."/>
            <person name="Borg B."/>
            <person name="Canibe N."/>
        </authorList>
    </citation>
    <scope>NUCLEOTIDE SEQUENCE [LARGE SCALE GENOMIC DNA]</scope>
    <source>
        <strain evidence="3 4">SK9K4</strain>
    </source>
</reference>
<dbReference type="Gene3D" id="3.40.50.720">
    <property type="entry name" value="NAD(P)-binding Rossmann-like Domain"/>
    <property type="match status" value="1"/>
</dbReference>
<feature type="domain" description="XdhC- CoxI" evidence="1">
    <location>
        <begin position="22"/>
        <end position="82"/>
    </location>
</feature>
<sequence length="342" mass="37137">MTDSHETLRDIAFVGRLLREAEEGRAFALASILATRGSMPRGASARMALLADGTWLGTIGGGRIEQQMQERCQHVLAGEEPNQLEWMTHAKTGMACGGDALVGVKLWEPTFAKDVLGDLLEHLRSGKPFVITEHWADLSDVTLELASLDELPQGDPRATTETTLWDEESKTYAEPAGPDPIAYIFGGGHVGRALTPVLASVGFRVVVFDDREGVAVSGDFPAAERVVLGDFTKLDEKSQVTSRDYVVVTTHGHAWDIDVLEQVARVHPAYVGCIGSRGKAAFARKTLKERGVDPTWVDEGIHLPIGDPILAVTPPEIAISIAAEMIRCRAELRPASERPHQH</sequence>
<dbReference type="Pfam" id="PF13478">
    <property type="entry name" value="XdhC_C"/>
    <property type="match status" value="1"/>
</dbReference>
<dbReference type="OrthoDB" id="9815497at2"/>
<dbReference type="PANTHER" id="PTHR30388:SF6">
    <property type="entry name" value="XANTHINE DEHYDROGENASE SUBUNIT A-RELATED"/>
    <property type="match status" value="1"/>
</dbReference>
<evidence type="ECO:0000313" key="3">
    <source>
        <dbReference type="EMBL" id="KUH59170.1"/>
    </source>
</evidence>
<name>A0A100YWW2_TRASO</name>
<gene>
    <name evidence="3" type="ORF">AUL39_02220</name>
</gene>